<protein>
    <submittedName>
        <fullName evidence="10">PTS system N-acetylgalactosamine-specific IIC component</fullName>
    </submittedName>
</protein>
<dbReference type="NCBIfam" id="NF040757">
    <property type="entry name" value="AgaW"/>
    <property type="match status" value="1"/>
</dbReference>
<dbReference type="RefSeq" id="WP_307483221.1">
    <property type="nucleotide sequence ID" value="NZ_JAUSUF010000001.1"/>
</dbReference>
<sequence>MLVEALLIAIWAGIAGIDMFNGLTHIHRPIVTGPIVGLILGDMTTGLIVGASLELVWMGMVPLAGAQPPNVVIGGIIGTSIAILTKLDPQAAIGVAVPFAVAAQAGITLLFTAFSPVMHKADKFAEEANTNGINKINYFGMIILFVSYFVCAFLPIYFGADKAADIVNMIPTVIIDGLAVAGGVMPAIGFAMLLKIMLKKEYVAFLIAGFLLVTYFNIPILALALIGLCIALYDYYAKNNQEAKVVVKEEYEDGI</sequence>
<evidence type="ECO:0000256" key="5">
    <source>
        <dbReference type="ARBA" id="ARBA00022683"/>
    </source>
</evidence>
<gene>
    <name evidence="10" type="ORF">J2S18_000688</name>
</gene>
<organism evidence="10 11">
    <name type="scientific">Eubacterium multiforme</name>
    <dbReference type="NCBI Taxonomy" id="83339"/>
    <lineage>
        <taxon>Bacteria</taxon>
        <taxon>Bacillati</taxon>
        <taxon>Bacillota</taxon>
        <taxon>Clostridia</taxon>
        <taxon>Eubacteriales</taxon>
        <taxon>Eubacteriaceae</taxon>
        <taxon>Eubacterium</taxon>
    </lineage>
</organism>
<evidence type="ECO:0000313" key="10">
    <source>
        <dbReference type="EMBL" id="MDQ0148771.1"/>
    </source>
</evidence>
<feature type="transmembrane region" description="Helical" evidence="9">
    <location>
        <begin position="205"/>
        <end position="233"/>
    </location>
</feature>
<evidence type="ECO:0000256" key="4">
    <source>
        <dbReference type="ARBA" id="ARBA00022597"/>
    </source>
</evidence>
<dbReference type="PANTHER" id="PTHR32502:SF8">
    <property type="entry name" value="N-ACETYLGALACTOSAMINE PERMEASE IIC COMPONENT 1"/>
    <property type="match status" value="1"/>
</dbReference>
<dbReference type="Pfam" id="PF03609">
    <property type="entry name" value="EII-Sor"/>
    <property type="match status" value="1"/>
</dbReference>
<dbReference type="InterPro" id="IPR047835">
    <property type="entry name" value="PTS_IIC_GalNAc_AgaW-like"/>
</dbReference>
<evidence type="ECO:0000256" key="6">
    <source>
        <dbReference type="ARBA" id="ARBA00022692"/>
    </source>
</evidence>
<dbReference type="PROSITE" id="PS51106">
    <property type="entry name" value="PTS_EIIC_TYPE_4"/>
    <property type="match status" value="1"/>
</dbReference>
<name>A0ABT9UR92_9FIRM</name>
<keyword evidence="7 9" id="KW-1133">Transmembrane helix</keyword>
<keyword evidence="4" id="KW-0762">Sugar transport</keyword>
<dbReference type="InterPro" id="IPR004700">
    <property type="entry name" value="PTS_IIC_man"/>
</dbReference>
<reference evidence="10 11" key="1">
    <citation type="submission" date="2023-07" db="EMBL/GenBank/DDBJ databases">
        <title>Genomic Encyclopedia of Type Strains, Phase IV (KMG-IV): sequencing the most valuable type-strain genomes for metagenomic binning, comparative biology and taxonomic classification.</title>
        <authorList>
            <person name="Goeker M."/>
        </authorList>
    </citation>
    <scope>NUCLEOTIDE SEQUENCE [LARGE SCALE GENOMIC DNA]</scope>
    <source>
        <strain evidence="10 11">DSM 20694</strain>
    </source>
</reference>
<dbReference type="InterPro" id="IPR050303">
    <property type="entry name" value="GatZ_KbaZ_carbometab"/>
</dbReference>
<proteinExistence type="predicted"/>
<feature type="transmembrane region" description="Helical" evidence="9">
    <location>
        <begin position="170"/>
        <end position="193"/>
    </location>
</feature>
<evidence type="ECO:0000256" key="1">
    <source>
        <dbReference type="ARBA" id="ARBA00004651"/>
    </source>
</evidence>
<feature type="transmembrane region" description="Helical" evidence="9">
    <location>
        <begin position="6"/>
        <end position="23"/>
    </location>
</feature>
<feature type="transmembrane region" description="Helical" evidence="9">
    <location>
        <begin position="35"/>
        <end position="60"/>
    </location>
</feature>
<keyword evidence="6 9" id="KW-0812">Transmembrane</keyword>
<dbReference type="Proteomes" id="UP001228504">
    <property type="component" value="Unassembled WGS sequence"/>
</dbReference>
<evidence type="ECO:0000256" key="8">
    <source>
        <dbReference type="ARBA" id="ARBA00023136"/>
    </source>
</evidence>
<evidence type="ECO:0000256" key="3">
    <source>
        <dbReference type="ARBA" id="ARBA00022475"/>
    </source>
</evidence>
<keyword evidence="3" id="KW-1003">Cell membrane</keyword>
<keyword evidence="11" id="KW-1185">Reference proteome</keyword>
<evidence type="ECO:0000256" key="2">
    <source>
        <dbReference type="ARBA" id="ARBA00022448"/>
    </source>
</evidence>
<accession>A0ABT9UR92</accession>
<comment type="caution">
    <text evidence="10">The sequence shown here is derived from an EMBL/GenBank/DDBJ whole genome shotgun (WGS) entry which is preliminary data.</text>
</comment>
<evidence type="ECO:0000313" key="11">
    <source>
        <dbReference type="Proteomes" id="UP001228504"/>
    </source>
</evidence>
<keyword evidence="5" id="KW-0598">Phosphotransferase system</keyword>
<feature type="transmembrane region" description="Helical" evidence="9">
    <location>
        <begin position="136"/>
        <end position="158"/>
    </location>
</feature>
<dbReference type="EMBL" id="JAUSUF010000001">
    <property type="protein sequence ID" value="MDQ0148771.1"/>
    <property type="molecule type" value="Genomic_DNA"/>
</dbReference>
<keyword evidence="2" id="KW-0813">Transport</keyword>
<evidence type="ECO:0000256" key="7">
    <source>
        <dbReference type="ARBA" id="ARBA00022989"/>
    </source>
</evidence>
<feature type="transmembrane region" description="Helical" evidence="9">
    <location>
        <begin position="91"/>
        <end position="115"/>
    </location>
</feature>
<comment type="subcellular location">
    <subcellularLocation>
        <location evidence="1">Cell membrane</location>
        <topology evidence="1">Multi-pass membrane protein</topology>
    </subcellularLocation>
</comment>
<evidence type="ECO:0000256" key="9">
    <source>
        <dbReference type="SAM" id="Phobius"/>
    </source>
</evidence>
<dbReference type="PANTHER" id="PTHR32502">
    <property type="entry name" value="N-ACETYLGALACTOSAMINE PERMEASE II COMPONENT-RELATED"/>
    <property type="match status" value="1"/>
</dbReference>
<keyword evidence="8 9" id="KW-0472">Membrane</keyword>